<dbReference type="EMBL" id="CABPSD010000015">
    <property type="protein sequence ID" value="VVE40586.1"/>
    <property type="molecule type" value="Genomic_DNA"/>
</dbReference>
<organism evidence="1 2">
    <name type="scientific">Pandoraea morbifera</name>
    <dbReference type="NCBI Taxonomy" id="2508300"/>
    <lineage>
        <taxon>Bacteria</taxon>
        <taxon>Pseudomonadati</taxon>
        <taxon>Pseudomonadota</taxon>
        <taxon>Betaproteobacteria</taxon>
        <taxon>Burkholderiales</taxon>
        <taxon>Burkholderiaceae</taxon>
        <taxon>Pandoraea</taxon>
    </lineage>
</organism>
<gene>
    <name evidence="1" type="ORF">PMO31116_04100</name>
</gene>
<evidence type="ECO:0000313" key="1">
    <source>
        <dbReference type="EMBL" id="VVE40586.1"/>
    </source>
</evidence>
<sequence>MQRTIEYRGFEIHVELKQTTKDMFDVWFRVDGPIKPVGVMALGTPIKVRNGPFSRRWAYLVAEISGQAAIDVILGAPE</sequence>
<evidence type="ECO:0000313" key="2">
    <source>
        <dbReference type="Proteomes" id="UP000368474"/>
    </source>
</evidence>
<dbReference type="Proteomes" id="UP000368474">
    <property type="component" value="Unassembled WGS sequence"/>
</dbReference>
<name>A0A5E4XW54_9BURK</name>
<proteinExistence type="predicted"/>
<dbReference type="AlphaFoldDB" id="A0A5E4XW54"/>
<dbReference type="RefSeq" id="WP_150568267.1">
    <property type="nucleotide sequence ID" value="NZ_CABPSD010000015.1"/>
</dbReference>
<keyword evidence="2" id="KW-1185">Reference proteome</keyword>
<protein>
    <submittedName>
        <fullName evidence="1">Uncharacterized protein</fullName>
    </submittedName>
</protein>
<reference evidence="1 2" key="1">
    <citation type="submission" date="2019-08" db="EMBL/GenBank/DDBJ databases">
        <authorList>
            <person name="Peeters C."/>
        </authorList>
    </citation>
    <scope>NUCLEOTIDE SEQUENCE [LARGE SCALE GENOMIC DNA]</scope>
    <source>
        <strain evidence="1 2">LMG 31116</strain>
    </source>
</reference>
<accession>A0A5E4XW54</accession>